<comment type="caution">
    <text evidence="1">The sequence shown here is derived from an EMBL/GenBank/DDBJ whole genome shotgun (WGS) entry which is preliminary data.</text>
</comment>
<organism evidence="1 2">
    <name type="scientific">Staphylotrichum longicolle</name>
    <dbReference type="NCBI Taxonomy" id="669026"/>
    <lineage>
        <taxon>Eukaryota</taxon>
        <taxon>Fungi</taxon>
        <taxon>Dikarya</taxon>
        <taxon>Ascomycota</taxon>
        <taxon>Pezizomycotina</taxon>
        <taxon>Sordariomycetes</taxon>
        <taxon>Sordariomycetidae</taxon>
        <taxon>Sordariales</taxon>
        <taxon>Chaetomiaceae</taxon>
        <taxon>Staphylotrichum</taxon>
    </lineage>
</organism>
<sequence>MSDRFHANNCQVLNEIVDDIGKTINAVKEGLECFDCLEDARRQGEPVKDAVKRLRGRIRIAFDKSKFTEWISELRKSNNDLKFLREQASELGRPRKLAATRVNASSTAVRSAPRRRLPSEFSSYSATRRASQALYDALWAAWSTQDASHFRHLVKLFLETRSDEGVYLSLVISCLRQDLTQPLSFNNMIKVHVKSQLLDWLTDRPACPTSGPTLTPELPNKKRRRIVRFADDEDGNHSADEASECLAHNGSAAQTPLAALDLRCSQHLCSELLLKRNPPEEQQPQQPRSPSPIAAAAVGYLDTCSQDRFRHSFFHCCEGVCDPVLCGGGGGGGGVSTTNPLVAEQQYPPEPIRLDQLLAQPRRSDELSVPDQLQLALRIASAVLKFSSTAWLGEYWGLRDLYYFERPGEAEAAADLPASLQTLHFGVEWTRGGCAGGGKCGGGGATLMDVDNIDSSSSSSSPSGLAAALEEAKLIHGIHNVTMYNLGVALLSIGRWTAVDPHDVVHVRRMALQASPLGPRFQEMTQKVLECDFGYGKDLRKPKLQEAVYDGVLLELESMISALSFVDR</sequence>
<keyword evidence="2" id="KW-1185">Reference proteome</keyword>
<evidence type="ECO:0000313" key="2">
    <source>
        <dbReference type="Proteomes" id="UP001197093"/>
    </source>
</evidence>
<dbReference type="Proteomes" id="UP001197093">
    <property type="component" value="Unassembled WGS sequence"/>
</dbReference>
<accession>A0AAD4EWP0</accession>
<gene>
    <name evidence="1" type="ORF">NEMBOFW57_005082</name>
</gene>
<name>A0AAD4EWP0_9PEZI</name>
<proteinExistence type="predicted"/>
<reference evidence="1" key="1">
    <citation type="submission" date="2023-02" db="EMBL/GenBank/DDBJ databases">
        <authorList>
            <person name="Palmer J.M."/>
        </authorList>
    </citation>
    <scope>NUCLEOTIDE SEQUENCE</scope>
    <source>
        <strain evidence="1">FW57</strain>
    </source>
</reference>
<dbReference type="PANTHER" id="PTHR35186">
    <property type="entry name" value="ANK_REP_REGION DOMAIN-CONTAINING PROTEIN"/>
    <property type="match status" value="1"/>
</dbReference>
<protein>
    <submittedName>
        <fullName evidence="1">Uncharacterized protein</fullName>
    </submittedName>
</protein>
<dbReference type="PANTHER" id="PTHR35186:SF4">
    <property type="entry name" value="PRION-INHIBITION AND PROPAGATION HELO DOMAIN-CONTAINING PROTEIN"/>
    <property type="match status" value="1"/>
</dbReference>
<dbReference type="EMBL" id="JAHCVI010000002">
    <property type="protein sequence ID" value="KAG7288726.1"/>
    <property type="molecule type" value="Genomic_DNA"/>
</dbReference>
<dbReference type="AlphaFoldDB" id="A0AAD4EWP0"/>
<evidence type="ECO:0000313" key="1">
    <source>
        <dbReference type="EMBL" id="KAG7288726.1"/>
    </source>
</evidence>